<reference evidence="2 3" key="1">
    <citation type="submission" date="2019-07" db="EMBL/GenBank/DDBJ databases">
        <title>Tepidimonas sediminis YIM 72259 draft genome.</title>
        <authorList>
            <person name="Da Costa M.S."/>
            <person name="Froufe H.J.C."/>
            <person name="Egas C."/>
            <person name="Albuquerque L."/>
        </authorList>
    </citation>
    <scope>NUCLEOTIDE SEQUENCE [LARGE SCALE GENOMIC DNA]</scope>
    <source>
        <strain evidence="2 3">YIM 72259</strain>
    </source>
</reference>
<keyword evidence="3" id="KW-1185">Reference proteome</keyword>
<evidence type="ECO:0000313" key="3">
    <source>
        <dbReference type="Proteomes" id="UP000320225"/>
    </source>
</evidence>
<dbReference type="SUPFAM" id="SSF52091">
    <property type="entry name" value="SpoIIaa-like"/>
    <property type="match status" value="1"/>
</dbReference>
<dbReference type="PROSITE" id="PS50801">
    <property type="entry name" value="STAS"/>
    <property type="match status" value="1"/>
</dbReference>
<dbReference type="Gene3D" id="3.30.750.24">
    <property type="entry name" value="STAS domain"/>
    <property type="match status" value="1"/>
</dbReference>
<feature type="domain" description="STAS" evidence="1">
    <location>
        <begin position="1"/>
        <end position="89"/>
    </location>
</feature>
<dbReference type="InterPro" id="IPR036513">
    <property type="entry name" value="STAS_dom_sf"/>
</dbReference>
<protein>
    <submittedName>
        <fullName evidence="2">STAS domain protein</fullName>
    </submittedName>
</protein>
<dbReference type="AlphaFoldDB" id="A0A554WPZ5"/>
<accession>A0A554WPZ5</accession>
<dbReference type="InterPro" id="IPR002645">
    <property type="entry name" value="STAS_dom"/>
</dbReference>
<dbReference type="InterPro" id="IPR058548">
    <property type="entry name" value="MlaB-like_STAS"/>
</dbReference>
<dbReference type="Pfam" id="PF13466">
    <property type="entry name" value="STAS_2"/>
    <property type="match status" value="1"/>
</dbReference>
<dbReference type="EMBL" id="VJND01000006">
    <property type="protein sequence ID" value="TSE25661.1"/>
    <property type="molecule type" value="Genomic_DNA"/>
</dbReference>
<comment type="caution">
    <text evidence="2">The sequence shown here is derived from an EMBL/GenBank/DDBJ whole genome shotgun (WGS) entry which is preliminary data.</text>
</comment>
<name>A0A554WPZ5_9BURK</name>
<dbReference type="Proteomes" id="UP000320225">
    <property type="component" value="Unassembled WGS sequence"/>
</dbReference>
<organism evidence="2 3">
    <name type="scientific">Tepidimonas sediminis</name>
    <dbReference type="NCBI Taxonomy" id="2588941"/>
    <lineage>
        <taxon>Bacteria</taxon>
        <taxon>Pseudomonadati</taxon>
        <taxon>Pseudomonadota</taxon>
        <taxon>Betaproteobacteria</taxon>
        <taxon>Burkholderiales</taxon>
        <taxon>Tepidimonas</taxon>
    </lineage>
</organism>
<gene>
    <name evidence="2" type="ORF">Tsedi_01246</name>
</gene>
<evidence type="ECO:0000313" key="2">
    <source>
        <dbReference type="EMBL" id="TSE25661.1"/>
    </source>
</evidence>
<sequence length="89" mass="9174">MPPLPAQLTHAQAPAWLTAAERAVAQAPAGATLTLDAAALRTFDSSALAALLAVRRAVVARGLAWRIEGLPPRLRTLAAVYGVQALLPG</sequence>
<evidence type="ECO:0000259" key="1">
    <source>
        <dbReference type="PROSITE" id="PS50801"/>
    </source>
</evidence>
<dbReference type="CDD" id="cd07043">
    <property type="entry name" value="STAS_anti-anti-sigma_factors"/>
    <property type="match status" value="1"/>
</dbReference>
<proteinExistence type="predicted"/>